<keyword evidence="8 10" id="KW-0206">Cytoskeleton</keyword>
<dbReference type="Pfam" id="PF02970">
    <property type="entry name" value="TBCA"/>
    <property type="match status" value="1"/>
</dbReference>
<gene>
    <name evidence="12" type="ORF">pdam_00004743</name>
</gene>
<dbReference type="Gene3D" id="1.20.58.90">
    <property type="match status" value="1"/>
</dbReference>
<dbReference type="FunFam" id="1.20.58.90:FF:000010">
    <property type="entry name" value="Tubulin-specific chaperone A"/>
    <property type="match status" value="1"/>
</dbReference>
<evidence type="ECO:0000256" key="10">
    <source>
        <dbReference type="RuleBase" id="RU364030"/>
    </source>
</evidence>
<keyword evidence="11" id="KW-0175">Coiled coil</keyword>
<accession>A0A3M6UEM3</accession>
<reference evidence="12 13" key="1">
    <citation type="journal article" date="2018" name="Sci. Rep.">
        <title>Comparative analysis of the Pocillopora damicornis genome highlights role of immune system in coral evolution.</title>
        <authorList>
            <person name="Cunning R."/>
            <person name="Bay R.A."/>
            <person name="Gillette P."/>
            <person name="Baker A.C."/>
            <person name="Traylor-Knowles N."/>
        </authorList>
    </citation>
    <scope>NUCLEOTIDE SEQUENCE [LARGE SCALE GENOMIC DNA]</scope>
    <source>
        <strain evidence="12">RSMAS</strain>
        <tissue evidence="12">Whole animal</tissue>
    </source>
</reference>
<keyword evidence="5 10" id="KW-0963">Cytoplasm</keyword>
<dbReference type="AlphaFoldDB" id="A0A3M6UEM3"/>
<dbReference type="GO" id="GO:0048487">
    <property type="term" value="F:beta-tubulin binding"/>
    <property type="evidence" value="ECO:0007669"/>
    <property type="project" value="InterPro"/>
</dbReference>
<evidence type="ECO:0000256" key="2">
    <source>
        <dbReference type="ARBA" id="ARBA00004245"/>
    </source>
</evidence>
<dbReference type="PANTHER" id="PTHR21500">
    <property type="entry name" value="TUBULIN-SPECIFIC CHAPERONE A"/>
    <property type="match status" value="1"/>
</dbReference>
<comment type="subcellular location">
    <subcellularLocation>
        <location evidence="2 10">Cytoplasm</location>
        <location evidence="2 10">Cytoskeleton</location>
    </subcellularLocation>
</comment>
<protein>
    <recommendedName>
        <fullName evidence="4 10">Tubulin-specific chaperone A</fullName>
    </recommendedName>
</protein>
<comment type="subunit">
    <text evidence="9 10">Supercomplex made of cofactors A to E. Cofactors A and D function by capturing and stabilizing tubulin in a quasi-native conformation. Cofactor E binds to the cofactor D-tubulin complex; interaction with cofactor C then causes the release of tubulin polypeptides that are committed to the native state.</text>
</comment>
<evidence type="ECO:0000256" key="5">
    <source>
        <dbReference type="ARBA" id="ARBA00022490"/>
    </source>
</evidence>
<organism evidence="12 13">
    <name type="scientific">Pocillopora damicornis</name>
    <name type="common">Cauliflower coral</name>
    <name type="synonym">Millepora damicornis</name>
    <dbReference type="NCBI Taxonomy" id="46731"/>
    <lineage>
        <taxon>Eukaryota</taxon>
        <taxon>Metazoa</taxon>
        <taxon>Cnidaria</taxon>
        <taxon>Anthozoa</taxon>
        <taxon>Hexacorallia</taxon>
        <taxon>Scleractinia</taxon>
        <taxon>Astrocoeniina</taxon>
        <taxon>Pocilloporidae</taxon>
        <taxon>Pocillopora</taxon>
    </lineage>
</organism>
<dbReference type="STRING" id="46731.A0A3M6UEM3"/>
<keyword evidence="13" id="KW-1185">Reference proteome</keyword>
<sequence>MASASDPKRQLKIKTGVVKRLAKEKQMYEKEVKDQSAKVEKMKADEKDEYDIKKQIEVLEESKTMIPDCKRRLKTAYDDLTNLVAETEEEFGTTEEYKMAKEILEKTVLED</sequence>
<evidence type="ECO:0000256" key="8">
    <source>
        <dbReference type="ARBA" id="ARBA00023212"/>
    </source>
</evidence>
<dbReference type="GO" id="GO:0007021">
    <property type="term" value="P:tubulin complex assembly"/>
    <property type="evidence" value="ECO:0007669"/>
    <property type="project" value="UniProtKB-UniRule"/>
</dbReference>
<dbReference type="EMBL" id="RCHS01001705">
    <property type="protein sequence ID" value="RMX51944.1"/>
    <property type="molecule type" value="Genomic_DNA"/>
</dbReference>
<comment type="function">
    <text evidence="1">Tubulin-folding protein; involved in the early step of the tubulin folding pathway.</text>
</comment>
<dbReference type="SUPFAM" id="SSF46988">
    <property type="entry name" value="Tubulin chaperone cofactor A"/>
    <property type="match status" value="1"/>
</dbReference>
<name>A0A3M6UEM3_POCDA</name>
<dbReference type="OMA" id="VIQECIM"/>
<evidence type="ECO:0000256" key="9">
    <source>
        <dbReference type="ARBA" id="ARBA00026055"/>
    </source>
</evidence>
<evidence type="ECO:0000256" key="6">
    <source>
        <dbReference type="ARBA" id="ARBA00022701"/>
    </source>
</evidence>
<dbReference type="PANTHER" id="PTHR21500:SF0">
    <property type="entry name" value="TUBULIN-SPECIFIC CHAPERONE A"/>
    <property type="match status" value="1"/>
</dbReference>
<dbReference type="InterPro" id="IPR004226">
    <property type="entry name" value="TBCA"/>
</dbReference>
<evidence type="ECO:0000256" key="4">
    <source>
        <dbReference type="ARBA" id="ARBA00015002"/>
    </source>
</evidence>
<dbReference type="OrthoDB" id="296187at2759"/>
<dbReference type="GO" id="GO:0005829">
    <property type="term" value="C:cytosol"/>
    <property type="evidence" value="ECO:0007669"/>
    <property type="project" value="TreeGrafter"/>
</dbReference>
<evidence type="ECO:0000313" key="12">
    <source>
        <dbReference type="EMBL" id="RMX51944.1"/>
    </source>
</evidence>
<dbReference type="GO" id="GO:0007023">
    <property type="term" value="P:post-chaperonin tubulin folding pathway"/>
    <property type="evidence" value="ECO:0007669"/>
    <property type="project" value="UniProtKB-UniRule"/>
</dbReference>
<evidence type="ECO:0000256" key="11">
    <source>
        <dbReference type="SAM" id="Coils"/>
    </source>
</evidence>
<evidence type="ECO:0000313" key="13">
    <source>
        <dbReference type="Proteomes" id="UP000275408"/>
    </source>
</evidence>
<evidence type="ECO:0000256" key="7">
    <source>
        <dbReference type="ARBA" id="ARBA00023186"/>
    </source>
</evidence>
<evidence type="ECO:0000256" key="1">
    <source>
        <dbReference type="ARBA" id="ARBA00003046"/>
    </source>
</evidence>
<keyword evidence="7 10" id="KW-0143">Chaperone</keyword>
<dbReference type="InterPro" id="IPR036126">
    <property type="entry name" value="TBCA_sf"/>
</dbReference>
<keyword evidence="6 10" id="KW-0493">Microtubule</keyword>
<comment type="caution">
    <text evidence="12">The sequence shown here is derived from an EMBL/GenBank/DDBJ whole genome shotgun (WGS) entry which is preliminary data.</text>
</comment>
<evidence type="ECO:0000256" key="3">
    <source>
        <dbReference type="ARBA" id="ARBA00006806"/>
    </source>
</evidence>
<comment type="similarity">
    <text evidence="3 10">Belongs to the TBCA family.</text>
</comment>
<dbReference type="GO" id="GO:0005874">
    <property type="term" value="C:microtubule"/>
    <property type="evidence" value="ECO:0007669"/>
    <property type="project" value="UniProtKB-KW"/>
</dbReference>
<feature type="coiled-coil region" evidence="11">
    <location>
        <begin position="18"/>
        <end position="45"/>
    </location>
</feature>
<proteinExistence type="inferred from homology"/>
<dbReference type="Proteomes" id="UP000275408">
    <property type="component" value="Unassembled WGS sequence"/>
</dbReference>